<dbReference type="Pfam" id="PF00149">
    <property type="entry name" value="Metallophos"/>
    <property type="match status" value="1"/>
</dbReference>
<accession>A0AAD9L460</accession>
<dbReference type="GO" id="GO:0016791">
    <property type="term" value="F:phosphatase activity"/>
    <property type="evidence" value="ECO:0007669"/>
    <property type="project" value="TreeGrafter"/>
</dbReference>
<dbReference type="AlphaFoldDB" id="A0AAD9L460"/>
<feature type="domain" description="Calcineurin-like phosphoesterase" evidence="1">
    <location>
        <begin position="44"/>
        <end position="173"/>
    </location>
</feature>
<comment type="caution">
    <text evidence="2">The sequence shown here is derived from an EMBL/GenBank/DDBJ whole genome shotgun (WGS) entry which is preliminary data.</text>
</comment>
<evidence type="ECO:0000313" key="2">
    <source>
        <dbReference type="EMBL" id="KAK2182937.1"/>
    </source>
</evidence>
<evidence type="ECO:0000313" key="3">
    <source>
        <dbReference type="Proteomes" id="UP001209878"/>
    </source>
</evidence>
<dbReference type="EMBL" id="JAODUO010000331">
    <property type="protein sequence ID" value="KAK2182937.1"/>
    <property type="molecule type" value="Genomic_DNA"/>
</dbReference>
<dbReference type="Gene3D" id="3.60.21.10">
    <property type="match status" value="1"/>
</dbReference>
<reference evidence="2" key="1">
    <citation type="journal article" date="2023" name="Mol. Biol. Evol.">
        <title>Third-Generation Sequencing Reveals the Adaptive Role of the Epigenome in Three Deep-Sea Polychaetes.</title>
        <authorList>
            <person name="Perez M."/>
            <person name="Aroh O."/>
            <person name="Sun Y."/>
            <person name="Lan Y."/>
            <person name="Juniper S.K."/>
            <person name="Young C.R."/>
            <person name="Angers B."/>
            <person name="Qian P.Y."/>
        </authorList>
    </citation>
    <scope>NUCLEOTIDE SEQUENCE</scope>
    <source>
        <strain evidence="2">R07B-5</strain>
    </source>
</reference>
<dbReference type="InterPro" id="IPR004843">
    <property type="entry name" value="Calcineurin-like_PHP"/>
</dbReference>
<dbReference type="PANTHER" id="PTHR42850:SF4">
    <property type="entry name" value="ZINC-DEPENDENT ENDOPOLYPHOSPHATASE"/>
    <property type="match status" value="1"/>
</dbReference>
<dbReference type="Proteomes" id="UP001209878">
    <property type="component" value="Unassembled WGS sequence"/>
</dbReference>
<evidence type="ECO:0000259" key="1">
    <source>
        <dbReference type="Pfam" id="PF00149"/>
    </source>
</evidence>
<organism evidence="2 3">
    <name type="scientific">Ridgeia piscesae</name>
    <name type="common">Tubeworm</name>
    <dbReference type="NCBI Taxonomy" id="27915"/>
    <lineage>
        <taxon>Eukaryota</taxon>
        <taxon>Metazoa</taxon>
        <taxon>Spiralia</taxon>
        <taxon>Lophotrochozoa</taxon>
        <taxon>Annelida</taxon>
        <taxon>Polychaeta</taxon>
        <taxon>Sedentaria</taxon>
        <taxon>Canalipalpata</taxon>
        <taxon>Sabellida</taxon>
        <taxon>Siboglinidae</taxon>
        <taxon>Ridgeia</taxon>
    </lineage>
</organism>
<dbReference type="InterPro" id="IPR029052">
    <property type="entry name" value="Metallo-depent_PP-like"/>
</dbReference>
<name>A0AAD9L460_RIDPI</name>
<keyword evidence="3" id="KW-1185">Reference proteome</keyword>
<dbReference type="GO" id="GO:0006798">
    <property type="term" value="P:polyphosphate catabolic process"/>
    <property type="evidence" value="ECO:0007669"/>
    <property type="project" value="TreeGrafter"/>
</dbReference>
<protein>
    <recommendedName>
        <fullName evidence="1">Calcineurin-like phosphoesterase domain-containing protein</fullName>
    </recommendedName>
</protein>
<dbReference type="GO" id="GO:0000298">
    <property type="term" value="F:endopolyphosphatase activity"/>
    <property type="evidence" value="ECO:0007669"/>
    <property type="project" value="TreeGrafter"/>
</dbReference>
<dbReference type="SUPFAM" id="SSF56300">
    <property type="entry name" value="Metallo-dependent phosphatases"/>
    <property type="match status" value="1"/>
</dbReference>
<dbReference type="InterPro" id="IPR050126">
    <property type="entry name" value="Ap4A_hydrolase"/>
</dbReference>
<dbReference type="GO" id="GO:0005737">
    <property type="term" value="C:cytoplasm"/>
    <property type="evidence" value="ECO:0007669"/>
    <property type="project" value="TreeGrafter"/>
</dbReference>
<proteinExistence type="predicted"/>
<sequence>MGAFLGVMFIREANSPVPSNNFGLPLPRVMHRVLTEEEIGGREVMIFGDVHGCLDELKQLISVTKSTTDNCVFVFCGDILNKGPKNCETLAFIRSLDALIVRGNHEEHVLMHYLKSKKSAEDSLAGKYKWVANLSDDDIDYLMQLPYTISIPSYNCIVVHAGLFPWRPLQTQHPSDMTMMRNIVDIDGGKPHATKRTDEGLPWASAWTGPEHVYYGHSSCTRLKQYNFATGLDSGCVYGGKLTAKLLRSPSRLVSVNAMQQYRKTKKQIIFNHTEHLVT</sequence>
<gene>
    <name evidence="2" type="ORF">NP493_332g03007</name>
</gene>
<dbReference type="PANTHER" id="PTHR42850">
    <property type="entry name" value="METALLOPHOSPHOESTERASE"/>
    <property type="match status" value="1"/>
</dbReference>
<dbReference type="CDD" id="cd00144">
    <property type="entry name" value="MPP_PPP_family"/>
    <property type="match status" value="1"/>
</dbReference>